<dbReference type="STRING" id="52689.AKG39_00735"/>
<protein>
    <recommendedName>
        <fullName evidence="1">Stage 0 sporulation protein A homolog</fullName>
    </recommendedName>
</protein>
<proteinExistence type="predicted"/>
<feature type="modified residue" description="4-aspartylphosphate" evidence="3">
    <location>
        <position position="53"/>
    </location>
</feature>
<evidence type="ECO:0000313" key="6">
    <source>
        <dbReference type="Proteomes" id="UP000036873"/>
    </source>
</evidence>
<dbReference type="InterPro" id="IPR001789">
    <property type="entry name" value="Sig_transdc_resp-reg_receiver"/>
</dbReference>
<reference evidence="6" key="1">
    <citation type="submission" date="2015-07" db="EMBL/GenBank/DDBJ databases">
        <title>Draft genome sequence of Acetobacterium bakii DSM 8293, a potential psychrophilic chemical producer through syngas fermentation.</title>
        <authorList>
            <person name="Song Y."/>
            <person name="Hwang S."/>
            <person name="Cho B.-K."/>
        </authorList>
    </citation>
    <scope>NUCLEOTIDE SEQUENCE [LARGE SCALE GENOMIC DNA]</scope>
    <source>
        <strain evidence="6">DSM 8239</strain>
    </source>
</reference>
<keyword evidence="6" id="KW-1185">Reference proteome</keyword>
<sequence>MTKVLIVDDSLFVRIQLRKLLESNGFDVIDEAENGKVALTKIRELRPDLVTLDITMPEMDGLECMKRIKKMDYLPTVIMISAMGQEVHVQQSILNGAKGFIVKPFKNEELIKNLNKYKV</sequence>
<evidence type="ECO:0000256" key="1">
    <source>
        <dbReference type="ARBA" id="ARBA00018672"/>
    </source>
</evidence>
<dbReference type="Gene3D" id="3.40.50.2300">
    <property type="match status" value="1"/>
</dbReference>
<accession>A0A0L6U4M9</accession>
<dbReference type="GO" id="GO:0000160">
    <property type="term" value="P:phosphorelay signal transduction system"/>
    <property type="evidence" value="ECO:0007669"/>
    <property type="project" value="InterPro"/>
</dbReference>
<evidence type="ECO:0000259" key="4">
    <source>
        <dbReference type="PROSITE" id="PS50110"/>
    </source>
</evidence>
<evidence type="ECO:0000313" key="5">
    <source>
        <dbReference type="EMBL" id="KNZ43466.1"/>
    </source>
</evidence>
<dbReference type="PANTHER" id="PTHR43228">
    <property type="entry name" value="TWO-COMPONENT RESPONSE REGULATOR"/>
    <property type="match status" value="1"/>
</dbReference>
<evidence type="ECO:0000256" key="2">
    <source>
        <dbReference type="ARBA" id="ARBA00024867"/>
    </source>
</evidence>
<dbReference type="PATRIC" id="fig|52689.4.peg.1656"/>
<keyword evidence="5" id="KW-0418">Kinase</keyword>
<dbReference type="InterPro" id="IPR011006">
    <property type="entry name" value="CheY-like_superfamily"/>
</dbReference>
<evidence type="ECO:0000256" key="3">
    <source>
        <dbReference type="PROSITE-ProRule" id="PRU00169"/>
    </source>
</evidence>
<name>A0A0L6U4M9_9FIRM</name>
<comment type="caution">
    <text evidence="5">The sequence shown here is derived from an EMBL/GenBank/DDBJ whole genome shotgun (WGS) entry which is preliminary data.</text>
</comment>
<dbReference type="PROSITE" id="PS50110">
    <property type="entry name" value="RESPONSE_REGULATORY"/>
    <property type="match status" value="1"/>
</dbReference>
<comment type="function">
    <text evidence="2">May play the central regulatory role in sporulation. It may be an element of the effector pathway responsible for the activation of sporulation genes in response to nutritional stress. Spo0A may act in concert with spo0H (a sigma factor) to control the expression of some genes that are critical to the sporulation process.</text>
</comment>
<dbReference type="EMBL" id="LGYO01000003">
    <property type="protein sequence ID" value="KNZ43466.1"/>
    <property type="molecule type" value="Genomic_DNA"/>
</dbReference>
<dbReference type="Pfam" id="PF00072">
    <property type="entry name" value="Response_reg"/>
    <property type="match status" value="1"/>
</dbReference>
<keyword evidence="5" id="KW-0808">Transferase</keyword>
<dbReference type="PANTHER" id="PTHR43228:SF1">
    <property type="entry name" value="TWO-COMPONENT RESPONSE REGULATOR ARR22"/>
    <property type="match status" value="1"/>
</dbReference>
<organism evidence="5 6">
    <name type="scientific">Acetobacterium bakii</name>
    <dbReference type="NCBI Taxonomy" id="52689"/>
    <lineage>
        <taxon>Bacteria</taxon>
        <taxon>Bacillati</taxon>
        <taxon>Bacillota</taxon>
        <taxon>Clostridia</taxon>
        <taxon>Eubacteriales</taxon>
        <taxon>Eubacteriaceae</taxon>
        <taxon>Acetobacterium</taxon>
    </lineage>
</organism>
<dbReference type="SUPFAM" id="SSF52172">
    <property type="entry name" value="CheY-like"/>
    <property type="match status" value="1"/>
</dbReference>
<dbReference type="Proteomes" id="UP000036873">
    <property type="component" value="Unassembled WGS sequence"/>
</dbReference>
<dbReference type="OrthoDB" id="9790669at2"/>
<dbReference type="GO" id="GO:0016301">
    <property type="term" value="F:kinase activity"/>
    <property type="evidence" value="ECO:0007669"/>
    <property type="project" value="UniProtKB-KW"/>
</dbReference>
<feature type="domain" description="Response regulatory" evidence="4">
    <location>
        <begin position="3"/>
        <end position="118"/>
    </location>
</feature>
<keyword evidence="3" id="KW-0597">Phosphoprotein</keyword>
<dbReference type="AlphaFoldDB" id="A0A0L6U4M9"/>
<dbReference type="SMART" id="SM00448">
    <property type="entry name" value="REC"/>
    <property type="match status" value="1"/>
</dbReference>
<dbReference type="InterPro" id="IPR052048">
    <property type="entry name" value="ST_Response_Regulator"/>
</dbReference>
<gene>
    <name evidence="5" type="ORF">AKG39_00735</name>
</gene>
<dbReference type="RefSeq" id="WP_050738448.1">
    <property type="nucleotide sequence ID" value="NZ_LGYO01000003.1"/>
</dbReference>